<comment type="similarity">
    <text evidence="2 6">Belongs to the SURF1 family.</text>
</comment>
<evidence type="ECO:0000256" key="7">
    <source>
        <dbReference type="SAM" id="MobiDB-lite"/>
    </source>
</evidence>
<evidence type="ECO:0000256" key="1">
    <source>
        <dbReference type="ARBA" id="ARBA00004370"/>
    </source>
</evidence>
<feature type="transmembrane region" description="Helical" evidence="6">
    <location>
        <begin position="211"/>
        <end position="233"/>
    </location>
</feature>
<feature type="region of interest" description="Disordered" evidence="7">
    <location>
        <begin position="242"/>
        <end position="316"/>
    </location>
</feature>
<accession>A0A177YP35</accession>
<keyword evidence="6" id="KW-1003">Cell membrane</keyword>
<dbReference type="PROSITE" id="PS50895">
    <property type="entry name" value="SURF1"/>
    <property type="match status" value="1"/>
</dbReference>
<evidence type="ECO:0000256" key="5">
    <source>
        <dbReference type="ARBA" id="ARBA00023136"/>
    </source>
</evidence>
<dbReference type="Proteomes" id="UP000077519">
    <property type="component" value="Unassembled WGS sequence"/>
</dbReference>
<keyword evidence="5 6" id="KW-0472">Membrane</keyword>
<dbReference type="CDD" id="cd06662">
    <property type="entry name" value="SURF1"/>
    <property type="match status" value="1"/>
</dbReference>
<reference evidence="8 9" key="1">
    <citation type="submission" date="2016-03" db="EMBL/GenBank/DDBJ databases">
        <title>Genome sequence of Rhodococcus kyotonensis KB10.</title>
        <authorList>
            <person name="Jeong H."/>
            <person name="Hong C.E."/>
            <person name="Jo S.H."/>
            <person name="Park J.M."/>
        </authorList>
    </citation>
    <scope>NUCLEOTIDE SEQUENCE [LARGE SCALE GENOMIC DNA]</scope>
    <source>
        <strain evidence="8 9">KB10</strain>
    </source>
</reference>
<evidence type="ECO:0000256" key="6">
    <source>
        <dbReference type="RuleBase" id="RU363076"/>
    </source>
</evidence>
<gene>
    <name evidence="8" type="ORF">A3K89_00585</name>
</gene>
<organism evidence="8 9">
    <name type="scientific">Rhodococcoides kyotonense</name>
    <dbReference type="NCBI Taxonomy" id="398843"/>
    <lineage>
        <taxon>Bacteria</taxon>
        <taxon>Bacillati</taxon>
        <taxon>Actinomycetota</taxon>
        <taxon>Actinomycetes</taxon>
        <taxon>Mycobacteriales</taxon>
        <taxon>Nocardiaceae</taxon>
        <taxon>Rhodococcoides</taxon>
    </lineage>
</organism>
<evidence type="ECO:0000256" key="2">
    <source>
        <dbReference type="ARBA" id="ARBA00007165"/>
    </source>
</evidence>
<dbReference type="RefSeq" id="WP_068420540.1">
    <property type="nucleotide sequence ID" value="NZ_LVHI01000001.1"/>
</dbReference>
<feature type="compositionally biased region" description="Basic and acidic residues" evidence="7">
    <location>
        <begin position="293"/>
        <end position="316"/>
    </location>
</feature>
<feature type="transmembrane region" description="Helical" evidence="6">
    <location>
        <begin position="12"/>
        <end position="35"/>
    </location>
</feature>
<dbReference type="PANTHER" id="PTHR23427">
    <property type="entry name" value="SURFEIT LOCUS PROTEIN"/>
    <property type="match status" value="1"/>
</dbReference>
<dbReference type="AlphaFoldDB" id="A0A177YP35"/>
<dbReference type="PANTHER" id="PTHR23427:SF2">
    <property type="entry name" value="SURFEIT LOCUS PROTEIN 1"/>
    <property type="match status" value="1"/>
</dbReference>
<dbReference type="EMBL" id="LVHI01000001">
    <property type="protein sequence ID" value="OAK57346.1"/>
    <property type="molecule type" value="Genomic_DNA"/>
</dbReference>
<name>A0A177YP35_9NOCA</name>
<proteinExistence type="inferred from homology"/>
<keyword evidence="9" id="KW-1185">Reference proteome</keyword>
<dbReference type="GO" id="GO:0005886">
    <property type="term" value="C:plasma membrane"/>
    <property type="evidence" value="ECO:0007669"/>
    <property type="project" value="UniProtKB-SubCell"/>
</dbReference>
<comment type="caution">
    <text evidence="8">The sequence shown here is derived from an EMBL/GenBank/DDBJ whole genome shotgun (WGS) entry which is preliminary data.</text>
</comment>
<dbReference type="InterPro" id="IPR045214">
    <property type="entry name" value="Surf1/Surf4"/>
</dbReference>
<comment type="subcellular location">
    <subcellularLocation>
        <location evidence="6">Cell membrane</location>
        <topology evidence="6">Multi-pass membrane protein</topology>
    </subcellularLocation>
    <subcellularLocation>
        <location evidence="1">Membrane</location>
    </subcellularLocation>
</comment>
<dbReference type="Pfam" id="PF02104">
    <property type="entry name" value="SURF1"/>
    <property type="match status" value="1"/>
</dbReference>
<protein>
    <recommendedName>
        <fullName evidence="6">SURF1-like protein</fullName>
    </recommendedName>
</protein>
<evidence type="ECO:0000256" key="4">
    <source>
        <dbReference type="ARBA" id="ARBA00022989"/>
    </source>
</evidence>
<keyword evidence="3 6" id="KW-0812">Transmembrane</keyword>
<evidence type="ECO:0000313" key="8">
    <source>
        <dbReference type="EMBL" id="OAK57346.1"/>
    </source>
</evidence>
<keyword evidence="4 6" id="KW-1133">Transmembrane helix</keyword>
<dbReference type="InterPro" id="IPR002994">
    <property type="entry name" value="Surf1/Shy1"/>
</dbReference>
<evidence type="ECO:0000313" key="9">
    <source>
        <dbReference type="Proteomes" id="UP000077519"/>
    </source>
</evidence>
<evidence type="ECO:0000256" key="3">
    <source>
        <dbReference type="ARBA" id="ARBA00022692"/>
    </source>
</evidence>
<sequence>MRRLKFLLRPGWLALAVVVVAFAFMCFYVLAPWQLGKNTSTSHRNDLIEQSVNADPVPISQVLDADGFAPDDEWRRVVAEGSYIPDKDVLVRLRVIRDQPAYEVVTPFQLQDGPVVLVNRGYVLPVQGTAPPAIEPAPTGPITLDARLRVSEGSSRQPIDEAGHLQVYNIAPGQIGEAVGLSPVDGYLQLDDGQPGGLGLIDLPQTDAGPYLSYGLQWLAFGIMAPLGLAYFVRAEWRERRKAKGQDIVGDTPPTPTEPDTVDRASEPAEPESTAVEPEFTLPTRKERRAAKKEKERSAERTANDVRLADRYGKNR</sequence>